<name>A0ACC0B4A1_CATRO</name>
<evidence type="ECO:0000313" key="1">
    <source>
        <dbReference type="EMBL" id="KAI5667472.1"/>
    </source>
</evidence>
<dbReference type="EMBL" id="CM044704">
    <property type="protein sequence ID" value="KAI5667472.1"/>
    <property type="molecule type" value="Genomic_DNA"/>
</dbReference>
<evidence type="ECO:0000313" key="2">
    <source>
        <dbReference type="Proteomes" id="UP001060085"/>
    </source>
</evidence>
<protein>
    <submittedName>
        <fullName evidence="1">Uncharacterized protein</fullName>
    </submittedName>
</protein>
<proteinExistence type="predicted"/>
<organism evidence="1 2">
    <name type="scientific">Catharanthus roseus</name>
    <name type="common">Madagascar periwinkle</name>
    <name type="synonym">Vinca rosea</name>
    <dbReference type="NCBI Taxonomy" id="4058"/>
    <lineage>
        <taxon>Eukaryota</taxon>
        <taxon>Viridiplantae</taxon>
        <taxon>Streptophyta</taxon>
        <taxon>Embryophyta</taxon>
        <taxon>Tracheophyta</taxon>
        <taxon>Spermatophyta</taxon>
        <taxon>Magnoliopsida</taxon>
        <taxon>eudicotyledons</taxon>
        <taxon>Gunneridae</taxon>
        <taxon>Pentapetalae</taxon>
        <taxon>asterids</taxon>
        <taxon>lamiids</taxon>
        <taxon>Gentianales</taxon>
        <taxon>Apocynaceae</taxon>
        <taxon>Rauvolfioideae</taxon>
        <taxon>Vinceae</taxon>
        <taxon>Catharanthinae</taxon>
        <taxon>Catharanthus</taxon>
    </lineage>
</organism>
<accession>A0ACC0B4A1</accession>
<reference evidence="2" key="1">
    <citation type="journal article" date="2023" name="Nat. Plants">
        <title>Single-cell RNA sequencing provides a high-resolution roadmap for understanding the multicellular compartmentation of specialized metabolism.</title>
        <authorList>
            <person name="Sun S."/>
            <person name="Shen X."/>
            <person name="Li Y."/>
            <person name="Li Y."/>
            <person name="Wang S."/>
            <person name="Li R."/>
            <person name="Zhang H."/>
            <person name="Shen G."/>
            <person name="Guo B."/>
            <person name="Wei J."/>
            <person name="Xu J."/>
            <person name="St-Pierre B."/>
            <person name="Chen S."/>
            <person name="Sun C."/>
        </authorList>
    </citation>
    <scope>NUCLEOTIDE SEQUENCE [LARGE SCALE GENOMIC DNA]</scope>
</reference>
<comment type="caution">
    <text evidence="1">The sequence shown here is derived from an EMBL/GenBank/DDBJ whole genome shotgun (WGS) entry which is preliminary data.</text>
</comment>
<sequence>MRCPKNGLPILLQSKHAKIVRPIFASKRQNRTTNSQNQTTNTKNQTISFCVKQGNRDIQTPKMDEEETGFIWISLTHKNNLISHSRFSLSQVTQARSQPRMATNGGSNRRIHREQTVTEE</sequence>
<gene>
    <name evidence="1" type="ORF">M9H77_17325</name>
</gene>
<dbReference type="Proteomes" id="UP001060085">
    <property type="component" value="Linkage Group LG04"/>
</dbReference>
<keyword evidence="2" id="KW-1185">Reference proteome</keyword>